<geneLocation type="plasmid" evidence="3">
    <name>pCBMA213_1</name>
</geneLocation>
<evidence type="ECO:0000256" key="1">
    <source>
        <dbReference type="SAM" id="Phobius"/>
    </source>
</evidence>
<proteinExistence type="predicted"/>
<keyword evidence="1" id="KW-1133">Transmembrane helix</keyword>
<dbReference type="InterPro" id="IPR038232">
    <property type="entry name" value="PknH-like_Extracell_sf"/>
</dbReference>
<organism evidence="3">
    <name type="scientific">Mycolicibacterium sp. CBMA 213</name>
    <dbReference type="NCBI Taxonomy" id="1968788"/>
    <lineage>
        <taxon>Bacteria</taxon>
        <taxon>Bacillati</taxon>
        <taxon>Actinomycetota</taxon>
        <taxon>Actinomycetes</taxon>
        <taxon>Mycobacteriales</taxon>
        <taxon>Mycobacteriaceae</taxon>
        <taxon>Mycolicibacterium</taxon>
    </lineage>
</organism>
<gene>
    <name evidence="3" type="ORF">B5P44_p00306</name>
</gene>
<dbReference type="AlphaFoldDB" id="A0A343VRS4"/>
<feature type="domain" description="PknH-like extracellular" evidence="2">
    <location>
        <begin position="115"/>
        <end position="262"/>
    </location>
</feature>
<protein>
    <recommendedName>
        <fullName evidence="2">PknH-like extracellular domain-containing protein</fullName>
    </recommendedName>
</protein>
<evidence type="ECO:0000313" key="3">
    <source>
        <dbReference type="EMBL" id="AVN58598.1"/>
    </source>
</evidence>
<keyword evidence="1" id="KW-0812">Transmembrane</keyword>
<keyword evidence="3" id="KW-0614">Plasmid</keyword>
<dbReference type="InterPro" id="IPR026954">
    <property type="entry name" value="PknH-like_Extracell"/>
</dbReference>
<dbReference type="EMBL" id="MF600313">
    <property type="protein sequence ID" value="AVN58598.1"/>
    <property type="molecule type" value="Genomic_DNA"/>
</dbReference>
<dbReference type="Gene3D" id="3.40.1000.70">
    <property type="entry name" value="PknH-like extracellular domain"/>
    <property type="match status" value="1"/>
</dbReference>
<accession>A0A343VRS4</accession>
<name>A0A343VRS4_9MYCO</name>
<sequence>MPAGSGYLQTPANINGPAVQATAGHFQSNEGGPTAPTAPRKRPRWIMPVALLAVMAVSAGITYAVAGRSDSDSSAVAHGGDTTYRIMPTKMLPTLDQMQQTTLLSLKPSGGVSVAVLADTAVTPDSCRFAYNDVSQVAWGSAVSVAFESFTDNTASNFTATAFVGLAVFSAPQAAGDIFKKVSDSVRGCTEINQLGTDTTKPSTWTVSDVHTGDRAVTWSQTQKGSNPTWVCGKSNRVVGNLVASASLCGQNPADSPTRLTDLVIATATKQ</sequence>
<evidence type="ECO:0000259" key="2">
    <source>
        <dbReference type="Pfam" id="PF14032"/>
    </source>
</evidence>
<dbReference type="Pfam" id="PF14032">
    <property type="entry name" value="PknH_C"/>
    <property type="match status" value="1"/>
</dbReference>
<keyword evidence="1" id="KW-0472">Membrane</keyword>
<reference evidence="3" key="1">
    <citation type="journal article" date="2018" name="Front. Microbiol.">
        <title>Beyond the Limits: tRNA Array Units in Mycobacterium Genomes.</title>
        <authorList>
            <person name="Morgado S.M."/>
            <person name="Vicente A.C."/>
        </authorList>
    </citation>
    <scope>NUCLEOTIDE SEQUENCE</scope>
    <source>
        <strain evidence="3">CBMA 213</strain>
        <plasmid evidence="3">pCBMA213_1</plasmid>
    </source>
</reference>
<feature type="transmembrane region" description="Helical" evidence="1">
    <location>
        <begin position="45"/>
        <end position="66"/>
    </location>
</feature>